<gene>
    <name evidence="2" type="ORF">MPL1_04155</name>
</gene>
<protein>
    <recommendedName>
        <fullName evidence="4">DUF2065 domain-containing protein</fullName>
    </recommendedName>
</protein>
<keyword evidence="1" id="KW-0472">Membrane</keyword>
<dbReference type="PANTHER" id="PTHR38602:SF1">
    <property type="entry name" value="INNER MEMBRANE PROTEIN"/>
    <property type="match status" value="1"/>
</dbReference>
<keyword evidence="3" id="KW-1185">Reference proteome</keyword>
<dbReference type="eggNOG" id="COG3242">
    <property type="taxonomic scope" value="Bacteria"/>
</dbReference>
<keyword evidence="1" id="KW-1133">Transmembrane helix</keyword>
<feature type="transmembrane region" description="Helical" evidence="1">
    <location>
        <begin position="6"/>
        <end position="26"/>
    </location>
</feature>
<evidence type="ECO:0000313" key="2">
    <source>
        <dbReference type="EMBL" id="EMR13615.1"/>
    </source>
</evidence>
<dbReference type="PATRIC" id="fig|1286106.3.peg.832"/>
<feature type="transmembrane region" description="Helical" evidence="1">
    <location>
        <begin position="46"/>
        <end position="64"/>
    </location>
</feature>
<dbReference type="OrthoDB" id="9182237at2"/>
<dbReference type="InterPro" id="IPR019201">
    <property type="entry name" value="DUF2065"/>
</dbReference>
<organism evidence="2 3">
    <name type="scientific">Methylophaga lonarensis MPL</name>
    <dbReference type="NCBI Taxonomy" id="1286106"/>
    <lineage>
        <taxon>Bacteria</taxon>
        <taxon>Pseudomonadati</taxon>
        <taxon>Pseudomonadota</taxon>
        <taxon>Gammaproteobacteria</taxon>
        <taxon>Thiotrichales</taxon>
        <taxon>Piscirickettsiaceae</taxon>
        <taxon>Methylophaga</taxon>
    </lineage>
</organism>
<dbReference type="EMBL" id="APHR01000018">
    <property type="protein sequence ID" value="EMR13615.1"/>
    <property type="molecule type" value="Genomic_DNA"/>
</dbReference>
<sequence>MNEALIHSLLLAAALMLVIEGIMPFLNPAAFRRALLQMAGMRDQQLRVIGMLSMLAGLALLYWVND</sequence>
<dbReference type="AlphaFoldDB" id="M7PI88"/>
<dbReference type="PANTHER" id="PTHR38602">
    <property type="entry name" value="INNER MEMBRANE PROTEIN-RELATED"/>
    <property type="match status" value="1"/>
</dbReference>
<dbReference type="RefSeq" id="WP_009725853.1">
    <property type="nucleotide sequence ID" value="NZ_APHR01000018.1"/>
</dbReference>
<evidence type="ECO:0000256" key="1">
    <source>
        <dbReference type="SAM" id="Phobius"/>
    </source>
</evidence>
<name>M7PI88_9GAMM</name>
<comment type="caution">
    <text evidence="2">The sequence shown here is derived from an EMBL/GenBank/DDBJ whole genome shotgun (WGS) entry which is preliminary data.</text>
</comment>
<accession>M7PI88</accession>
<dbReference type="STRING" id="1286106.MPL1_04155"/>
<reference evidence="2 3" key="1">
    <citation type="journal article" date="2013" name="Genome Announc.">
        <title>Draft Genome Sequence of Methylophaga lonarensis MPLT, a Haloalkaliphilic (Non-Methane-Utilizing) Methylotroph.</title>
        <authorList>
            <person name="Shetty S.A."/>
            <person name="Marathe N.P."/>
            <person name="Munot H."/>
            <person name="Antony C.P."/>
            <person name="Dhotre D.P."/>
            <person name="Murrell J.C."/>
            <person name="Shouche Y.S."/>
        </authorList>
    </citation>
    <scope>NUCLEOTIDE SEQUENCE [LARGE SCALE GENOMIC DNA]</scope>
    <source>
        <strain evidence="2 3">MPL</strain>
    </source>
</reference>
<dbReference type="Pfam" id="PF09838">
    <property type="entry name" value="DUF2065"/>
    <property type="match status" value="1"/>
</dbReference>
<evidence type="ECO:0000313" key="3">
    <source>
        <dbReference type="Proteomes" id="UP000012019"/>
    </source>
</evidence>
<keyword evidence="1" id="KW-0812">Transmembrane</keyword>
<evidence type="ECO:0008006" key="4">
    <source>
        <dbReference type="Google" id="ProtNLM"/>
    </source>
</evidence>
<dbReference type="Proteomes" id="UP000012019">
    <property type="component" value="Unassembled WGS sequence"/>
</dbReference>
<proteinExistence type="predicted"/>